<reference evidence="6" key="3">
    <citation type="submission" date="2025-08" db="UniProtKB">
        <authorList>
            <consortium name="RefSeq"/>
        </authorList>
    </citation>
    <scope>IDENTIFICATION</scope>
</reference>
<dbReference type="GO" id="GO:0006406">
    <property type="term" value="P:mRNA export from nucleus"/>
    <property type="evidence" value="ECO:0007669"/>
    <property type="project" value="TreeGrafter"/>
</dbReference>
<dbReference type="SMART" id="SM00360">
    <property type="entry name" value="RRM"/>
    <property type="match status" value="1"/>
</dbReference>
<dbReference type="Gene3D" id="3.30.70.330">
    <property type="match status" value="1"/>
</dbReference>
<dbReference type="PANTHER" id="PTHR19965:SF69">
    <property type="entry name" value="NUCLEOTIDE-BINDING ALPHA-BETA PLAIT DOMAIN-CONTAINING PROTEIN-RELATED"/>
    <property type="match status" value="1"/>
</dbReference>
<dbReference type="Proteomes" id="UP000515211">
    <property type="component" value="Chromosome 4"/>
</dbReference>
<feature type="compositionally biased region" description="Basic and acidic residues" evidence="3">
    <location>
        <begin position="264"/>
        <end position="285"/>
    </location>
</feature>
<keyword evidence="1 2" id="KW-0694">RNA-binding</keyword>
<organism evidence="5 6">
    <name type="scientific">Arachis duranensis</name>
    <name type="common">Wild peanut</name>
    <dbReference type="NCBI Taxonomy" id="130453"/>
    <lineage>
        <taxon>Eukaryota</taxon>
        <taxon>Viridiplantae</taxon>
        <taxon>Streptophyta</taxon>
        <taxon>Embryophyta</taxon>
        <taxon>Tracheophyta</taxon>
        <taxon>Spermatophyta</taxon>
        <taxon>Magnoliopsida</taxon>
        <taxon>eudicotyledons</taxon>
        <taxon>Gunneridae</taxon>
        <taxon>Pentapetalae</taxon>
        <taxon>rosids</taxon>
        <taxon>fabids</taxon>
        <taxon>Fabales</taxon>
        <taxon>Fabaceae</taxon>
        <taxon>Papilionoideae</taxon>
        <taxon>50 kb inversion clade</taxon>
        <taxon>dalbergioids sensu lato</taxon>
        <taxon>Dalbergieae</taxon>
        <taxon>Pterocarpus clade</taxon>
        <taxon>Arachis</taxon>
    </lineage>
</organism>
<evidence type="ECO:0000256" key="2">
    <source>
        <dbReference type="PROSITE-ProRule" id="PRU00176"/>
    </source>
</evidence>
<feature type="domain" description="RRM" evidence="4">
    <location>
        <begin position="86"/>
        <end position="163"/>
    </location>
</feature>
<dbReference type="GO" id="GO:0003729">
    <property type="term" value="F:mRNA binding"/>
    <property type="evidence" value="ECO:0007669"/>
    <property type="project" value="TreeGrafter"/>
</dbReference>
<proteinExistence type="predicted"/>
<evidence type="ECO:0000313" key="6">
    <source>
        <dbReference type="RefSeq" id="XP_015963033.1"/>
    </source>
</evidence>
<sequence length="301" mass="33410">MAAGMDMSLDEVIKKSAAESAARRRPRYPLSGLGPDRRIPNRVSATMTPYPVPQVGRQMLQGSVVPGVGLVMGHGAGVGAEPDTETKLYISNLDYGVSNEDIKLLFAEEGELKRYSIHYDKSGRSKGTAEVVFVRKSDALAAMKKYNNMKLDGKPLQIELVGTTVVPAPDVIPVVQNSILGKPSNFFVCGQGTVDDRSFQNGILGDYHRTIQNGILGDYHRRGLSDRIGGKIPIGRRVSSRDLDDDLERYNQRPRGGPRGRGRRERETRDQNNGKLSRKDLDDDLERYRMEAMQLKKKNPN</sequence>
<dbReference type="RefSeq" id="XP_015963033.1">
    <property type="nucleotide sequence ID" value="XM_016107547.3"/>
</dbReference>
<feature type="region of interest" description="Disordered" evidence="3">
    <location>
        <begin position="18"/>
        <end position="42"/>
    </location>
</feature>
<accession>A0A6P4DCX1</accession>
<dbReference type="Pfam" id="PF00076">
    <property type="entry name" value="RRM_1"/>
    <property type="match status" value="1"/>
</dbReference>
<gene>
    <name evidence="6" type="primary">LOC107486963</name>
</gene>
<dbReference type="InterPro" id="IPR012677">
    <property type="entry name" value="Nucleotide-bd_a/b_plait_sf"/>
</dbReference>
<reference evidence="5" key="2">
    <citation type="journal article" date="2016" name="Nat. Genet.">
        <title>The genome sequences of Arachis duranensis and Arachis ipaensis, the diploid ancestors of cultivated peanut.</title>
        <authorList>
            <person name="Bertioli D.J."/>
            <person name="Cannon S.B."/>
            <person name="Froenicke L."/>
            <person name="Huang G."/>
            <person name="Farmer A.D."/>
            <person name="Cannon E.K."/>
            <person name="Liu X."/>
            <person name="Gao D."/>
            <person name="Clevenger J."/>
            <person name="Dash S."/>
            <person name="Ren L."/>
            <person name="Moretzsohn M.C."/>
            <person name="Shirasawa K."/>
            <person name="Huang W."/>
            <person name="Vidigal B."/>
            <person name="Abernathy B."/>
            <person name="Chu Y."/>
            <person name="Niederhuth C.E."/>
            <person name="Umale P."/>
            <person name="Araujo A.C."/>
            <person name="Kozik A."/>
            <person name="Kim K.D."/>
            <person name="Burow M.D."/>
            <person name="Varshney R.K."/>
            <person name="Wang X."/>
            <person name="Zhang X."/>
            <person name="Barkley N."/>
            <person name="Guimaraes P.M."/>
            <person name="Isobe S."/>
            <person name="Guo B."/>
            <person name="Liao B."/>
            <person name="Stalker H.T."/>
            <person name="Schmitz R.J."/>
            <person name="Scheffler B.E."/>
            <person name="Leal-Bertioli S.C."/>
            <person name="Xun X."/>
            <person name="Jackson S.A."/>
            <person name="Michelmore R."/>
            <person name="Ozias-Akins P."/>
        </authorList>
    </citation>
    <scope>NUCLEOTIDE SEQUENCE [LARGE SCALE GENOMIC DNA]</scope>
    <source>
        <strain evidence="5">cv. V14167</strain>
    </source>
</reference>
<evidence type="ECO:0000256" key="3">
    <source>
        <dbReference type="SAM" id="MobiDB-lite"/>
    </source>
</evidence>
<dbReference type="KEGG" id="adu:107486963"/>
<dbReference type="GO" id="GO:0005634">
    <property type="term" value="C:nucleus"/>
    <property type="evidence" value="ECO:0007669"/>
    <property type="project" value="TreeGrafter"/>
</dbReference>
<dbReference type="InterPro" id="IPR051229">
    <property type="entry name" value="ALYREF_mRNA_export"/>
</dbReference>
<name>A0A6P4DCX1_ARADU</name>
<evidence type="ECO:0000313" key="5">
    <source>
        <dbReference type="Proteomes" id="UP000515211"/>
    </source>
</evidence>
<feature type="region of interest" description="Disordered" evidence="3">
    <location>
        <begin position="243"/>
        <end position="285"/>
    </location>
</feature>
<dbReference type="PROSITE" id="PS50102">
    <property type="entry name" value="RRM"/>
    <property type="match status" value="1"/>
</dbReference>
<dbReference type="PANTHER" id="PTHR19965">
    <property type="entry name" value="RNA AND EXPORT FACTOR BINDING PROTEIN"/>
    <property type="match status" value="1"/>
</dbReference>
<evidence type="ECO:0000259" key="4">
    <source>
        <dbReference type="PROSITE" id="PS50102"/>
    </source>
</evidence>
<dbReference type="GeneID" id="107486963"/>
<dbReference type="CDD" id="cd12680">
    <property type="entry name" value="RRM_THOC4"/>
    <property type="match status" value="1"/>
</dbReference>
<dbReference type="AlphaFoldDB" id="A0A6P4DCX1"/>
<protein>
    <submittedName>
        <fullName evidence="6">THO complex subunit 4A</fullName>
    </submittedName>
</protein>
<keyword evidence="5" id="KW-1185">Reference proteome</keyword>
<dbReference type="InterPro" id="IPR035979">
    <property type="entry name" value="RBD_domain_sf"/>
</dbReference>
<dbReference type="OrthoDB" id="1049195at2759"/>
<reference evidence="6" key="1">
    <citation type="journal article" date="2014" name="PLoS ONE">
        <title>Comparisons of De Novo Transcriptome Assemblers in Diploid and Polyploid Species Using Peanut (Arachis spp.) RNA-Seq Data.</title>
        <authorList>
            <person name="Chopra R."/>
            <person name="Burow G."/>
            <person name="Farmer A."/>
            <person name="Mudge J."/>
            <person name="Simpson C.E."/>
            <person name="Burow M.D."/>
        </authorList>
    </citation>
    <scope>NUCLEOTIDE SEQUENCE</scope>
</reference>
<dbReference type="InterPro" id="IPR000504">
    <property type="entry name" value="RRM_dom"/>
</dbReference>
<evidence type="ECO:0000256" key="1">
    <source>
        <dbReference type="ARBA" id="ARBA00022884"/>
    </source>
</evidence>
<dbReference type="SUPFAM" id="SSF54928">
    <property type="entry name" value="RNA-binding domain, RBD"/>
    <property type="match status" value="1"/>
</dbReference>